<protein>
    <recommendedName>
        <fullName evidence="2">Tyr recombinase domain-containing protein</fullName>
    </recommendedName>
</protein>
<dbReference type="InterPro" id="IPR002104">
    <property type="entry name" value="Integrase_catalytic"/>
</dbReference>
<dbReference type="Gene3D" id="1.10.443.10">
    <property type="entry name" value="Intergrase catalytic core"/>
    <property type="match status" value="1"/>
</dbReference>
<evidence type="ECO:0000256" key="1">
    <source>
        <dbReference type="ARBA" id="ARBA00023172"/>
    </source>
</evidence>
<dbReference type="AlphaFoldDB" id="A0A7W6H1H5"/>
<proteinExistence type="predicted"/>
<keyword evidence="4" id="KW-1185">Reference proteome</keyword>
<reference evidence="3 4" key="1">
    <citation type="submission" date="2020-08" db="EMBL/GenBank/DDBJ databases">
        <title>Genomic Encyclopedia of Type Strains, Phase IV (KMG-IV): sequencing the most valuable type-strain genomes for metagenomic binning, comparative biology and taxonomic classification.</title>
        <authorList>
            <person name="Goeker M."/>
        </authorList>
    </citation>
    <scope>NUCLEOTIDE SEQUENCE [LARGE SCALE GENOMIC DNA]</scope>
    <source>
        <strain evidence="3 4">DSM 102234</strain>
    </source>
</reference>
<sequence>MPKSSLPLYLEKRADNFCFRRRMPKLSKMGSNPFLFFSLRTDIPSDAREITARLTAMTSLAFDYARGCPNMDQDTLRGLLTELVRFEIAAFEKTRLTTGPRSLAAAEFASEREQAIQEALRQAIFLRDWEAVRAPLECVAKRLNIALPDVKLTYATLALEALKVSIDISRERESRDRGEYSEQTPIFRHAIRSDLGIPTPKPSIPKASEALETAFAVTFTDDQAPSAAPQAPQLKPKNIIQHAIVPTASHSEPLTADKTNTSNIREILRSKNLLRACSEETIALLEKGDDVSLSEGFDIYIDFKRNGCVDDWERKQKPDTISGKKWVSSSLPSLKVAKAIWVDLLKNQSICAIEEDEVDDAIAIIRNIPKNHGKWTGIRADHGYLKLIEQVQNDETRAMNLAERQLHKAGCTNEEEIRDARLAQIVPRMRVETYQRHVRCAKRIGTMLHSLGITETNIFKDCGFSNDETKRLKATEDKIQREKWDDREQQLFSSPVFQGGAKSEDDPIFWMTLLARCHGLRSEEGAQLGPNDISTDKNIAYLRIRQQVGDSVKSDAGFRKIPIHPALIELNFMELVKRARIKGSKRLFPTMTRGKSKDNFTENFTKSFNHYRKKNGVYWHGLDFHALRTTFHHDLMDGSVPGYIKRNLMGHEPLDEGEKSYAQNGISINTLHDHICKIPFDAKSVRSPIHCSKPTLLSARAEKHGLKIVGR</sequence>
<dbReference type="EMBL" id="JACIEI010000016">
    <property type="protein sequence ID" value="MBB3995555.1"/>
    <property type="molecule type" value="Genomic_DNA"/>
</dbReference>
<dbReference type="GO" id="GO:0006310">
    <property type="term" value="P:DNA recombination"/>
    <property type="evidence" value="ECO:0007669"/>
    <property type="project" value="UniProtKB-KW"/>
</dbReference>
<evidence type="ECO:0000313" key="4">
    <source>
        <dbReference type="Proteomes" id="UP000530268"/>
    </source>
</evidence>
<keyword evidence="1" id="KW-0233">DNA recombination</keyword>
<dbReference type="Proteomes" id="UP000530268">
    <property type="component" value="Unassembled WGS sequence"/>
</dbReference>
<dbReference type="InterPro" id="IPR013762">
    <property type="entry name" value="Integrase-like_cat_sf"/>
</dbReference>
<dbReference type="SUPFAM" id="SSF56349">
    <property type="entry name" value="DNA breaking-rejoining enzymes"/>
    <property type="match status" value="1"/>
</dbReference>
<evidence type="ECO:0000313" key="3">
    <source>
        <dbReference type="EMBL" id="MBB3995555.1"/>
    </source>
</evidence>
<dbReference type="GO" id="GO:0015074">
    <property type="term" value="P:DNA integration"/>
    <property type="evidence" value="ECO:0007669"/>
    <property type="project" value="InterPro"/>
</dbReference>
<dbReference type="InterPro" id="IPR011010">
    <property type="entry name" value="DNA_brk_join_enz"/>
</dbReference>
<organism evidence="3 4">
    <name type="scientific">Sulfitobacter undariae</name>
    <dbReference type="NCBI Taxonomy" id="1563671"/>
    <lineage>
        <taxon>Bacteria</taxon>
        <taxon>Pseudomonadati</taxon>
        <taxon>Pseudomonadota</taxon>
        <taxon>Alphaproteobacteria</taxon>
        <taxon>Rhodobacterales</taxon>
        <taxon>Roseobacteraceae</taxon>
        <taxon>Sulfitobacter</taxon>
    </lineage>
</organism>
<dbReference type="GO" id="GO:0003677">
    <property type="term" value="F:DNA binding"/>
    <property type="evidence" value="ECO:0007669"/>
    <property type="project" value="InterPro"/>
</dbReference>
<comment type="caution">
    <text evidence="3">The sequence shown here is derived from an EMBL/GenBank/DDBJ whole genome shotgun (WGS) entry which is preliminary data.</text>
</comment>
<feature type="domain" description="Tyr recombinase" evidence="2">
    <location>
        <begin position="475"/>
        <end position="676"/>
    </location>
</feature>
<dbReference type="PROSITE" id="PS51898">
    <property type="entry name" value="TYR_RECOMBINASE"/>
    <property type="match status" value="1"/>
</dbReference>
<evidence type="ECO:0000259" key="2">
    <source>
        <dbReference type="PROSITE" id="PS51898"/>
    </source>
</evidence>
<dbReference type="Pfam" id="PF00589">
    <property type="entry name" value="Phage_integrase"/>
    <property type="match status" value="1"/>
</dbReference>
<gene>
    <name evidence="3" type="ORF">GGR95_003212</name>
</gene>
<name>A0A7W6H1H5_9RHOB</name>
<accession>A0A7W6H1H5</accession>